<evidence type="ECO:0000256" key="4">
    <source>
        <dbReference type="ARBA" id="ARBA00022670"/>
    </source>
</evidence>
<evidence type="ECO:0000259" key="9">
    <source>
        <dbReference type="SMART" id="SM00235"/>
    </source>
</evidence>
<dbReference type="RefSeq" id="WP_047703210.1">
    <property type="nucleotide sequence ID" value="NZ_LT629790.1"/>
</dbReference>
<dbReference type="InterPro" id="IPR024079">
    <property type="entry name" value="MetalloPept_cat_dom_sf"/>
</dbReference>
<proteinExistence type="inferred from homology"/>
<dbReference type="CDD" id="cd04277">
    <property type="entry name" value="ZnMc_serralysin_like"/>
    <property type="match status" value="1"/>
</dbReference>
<dbReference type="GO" id="GO:0006508">
    <property type="term" value="P:proteolysis"/>
    <property type="evidence" value="ECO:0007669"/>
    <property type="project" value="UniProtKB-KW"/>
</dbReference>
<organism evidence="10 11">
    <name type="scientific">Pseudomonas mediterranea</name>
    <dbReference type="NCBI Taxonomy" id="183795"/>
    <lineage>
        <taxon>Bacteria</taxon>
        <taxon>Pseudomonadati</taxon>
        <taxon>Pseudomonadota</taxon>
        <taxon>Gammaproteobacteria</taxon>
        <taxon>Pseudomonadales</taxon>
        <taxon>Pseudomonadaceae</taxon>
        <taxon>Pseudomonas</taxon>
    </lineage>
</organism>
<keyword evidence="7" id="KW-0862">Zinc</keyword>
<dbReference type="Gene3D" id="2.150.10.10">
    <property type="entry name" value="Serralysin-like metalloprotease, C-terminal"/>
    <property type="match status" value="10"/>
</dbReference>
<dbReference type="GO" id="GO:0008270">
    <property type="term" value="F:zinc ion binding"/>
    <property type="evidence" value="ECO:0007669"/>
    <property type="project" value="InterPro"/>
</dbReference>
<evidence type="ECO:0000256" key="5">
    <source>
        <dbReference type="ARBA" id="ARBA00022723"/>
    </source>
</evidence>
<keyword evidence="5" id="KW-0479">Metal-binding</keyword>
<reference evidence="10 11" key="1">
    <citation type="submission" date="2016-10" db="EMBL/GenBank/DDBJ databases">
        <authorList>
            <person name="Varghese N."/>
            <person name="Submissions S."/>
        </authorList>
    </citation>
    <scope>NUCLEOTIDE SEQUENCE [LARGE SCALE GENOMIC DNA]</scope>
    <source>
        <strain evidence="10 11">DSM 16733</strain>
    </source>
</reference>
<evidence type="ECO:0000256" key="3">
    <source>
        <dbReference type="ARBA" id="ARBA00022525"/>
    </source>
</evidence>
<evidence type="ECO:0000256" key="6">
    <source>
        <dbReference type="ARBA" id="ARBA00022801"/>
    </source>
</evidence>
<keyword evidence="11" id="KW-1185">Reference proteome</keyword>
<dbReference type="SMART" id="SM00235">
    <property type="entry name" value="ZnMc"/>
    <property type="match status" value="1"/>
</dbReference>
<dbReference type="GO" id="GO:0005615">
    <property type="term" value="C:extracellular space"/>
    <property type="evidence" value="ECO:0007669"/>
    <property type="project" value="InterPro"/>
</dbReference>
<keyword evidence="8" id="KW-0106">Calcium</keyword>
<dbReference type="PANTHER" id="PTHR38340">
    <property type="entry name" value="S-LAYER PROTEIN"/>
    <property type="match status" value="1"/>
</dbReference>
<keyword evidence="4" id="KW-0645">Protease</keyword>
<sequence>MPSPLGYSSVSSASLTGNAQVDSLIYGTYWTGTSNGTALTYSFITKDSVFARSYSYESEYIGKYVLDPAQKTAIASALDQWSSVANIKFTEVSETSTNVGDLRFGGYSWMDSDTAAWGYFPGRSPVAGDVWIGLATNDPTPDQGSYDYLTFMHEIGHALGLKHPFSQGLTNKTVLAAQYDDVRYTIMSYDNAYSYEPTTPMLLDIAAIQRLYGANTQWQTGNNTYSWATDQKVFETIWDAGGTDTIDASNQAAAVRINLNEGQFSKIGKTFLDANGRAFNEGLAIAYGAKIENAVGSAFDDTLIGNSLGNVLSGLTGKDTMVGGAGNDIYVVDNLGDVVSETSTLASEIDTVRSSVSWTLGANLENLVLTGTDHLNGTGNALNNVLTGNEGNNVLNGGVGLDTLVGGEGNDIYVIDNLGDKVTELADAGQDLIRTSVSYTLSANVEDGQLLGAAALSLVGNALDNVLTGNAAANVLNGLGGADIMIGGAGNDTYVVDNIGDTVTEVGTSLTEIDSVLSSITYTLGTNLEILTLTGTGSIDGTGNALNNRITGNAGANVLDGGLGIDTLIGGTGNDTYVVDNLKDVISETSTLASEIDTVRSSVNWALGANLENLALTGVAINATGNALDNVLTGNAGNNVLDGGAGRDSLIGGAGNDTYLIDNLGDTVTELDGEGRDLVRTSVSHTLSANVEDGQLLGIAAINLVGNASNNTLLGNSAANVLSGLDGADILDGGAGIDTLIGGTGNDTYIVDNLKDVISETSTLDSEIDTVRSSVSWTLGANLENLTLTGVAAINATGNALDNVLTGNAAANVLNGLGGADTMIGGAGNDTYVVDNVGDTITEAGTSLTEVDSVLSSISYTLGTNLEILTLTGTGGIDGTGNALNNRITGNAGANVLDGGLGIDTLIGGTGNDTYVVDNLKDIISETSTLASEIDTVRSSVSWALGANLENLTLTGTAAINGTGNALGNVLTGNAGNNVLNGGAGRDTLIGGAGNDTYVLDQAGELALLQEQADQGIDSLSLTYASSSLSSVVDLNLSNLVDVENVILNGAGVFTVIGNSQDNSLVGNAFVNTLQGGAGDDTLDGRAGADILIGGAGDDIYVIDNLGDKATELTDEGHDLIRTAVSYTLSTNVEDGQLLGLSAINLSGNALDNSLVGNAAANVLNGLGGADTMIGGAGNDTYVVDNIGDTVTEAGTSLTEIDSVLSSISYTLGTNLEILTLTGTGSIDGTGNALNNRITGNAGANVLDGGVGIDTLVGGTGNDTYVVDNLKDVVSETSTLASEIDTVRSSVSWALGANLENLTLTGTAAINGTGNALANVLTGNAGNNVLDGGAGRDTLIGGAGNDTYLIDNLGDTVTELADEGRDLVRTSVSHTLSTNVEDGQLLGIAAINLVGNASNNTLLGNSAANVLSGLDGADILDGGAGIDTLIGGTGNDTYIVDNLKDVISETSTLDSEIDTVRSSVSWTLGANLENLTLTGVAAINATGNALDNVLIGNAASNTLIGGAGNDQLDGGAGNDLLIGGIGTDTLTGGAGGDRFVFSALNELGIGDARDVILDFSRLQGDKLDLSKLDANILATGINKFSFIDSADFSGAGQLRFVDHVLSGNIDGNLGADFEIQLVGVNTFSANDLVA</sequence>
<dbReference type="GO" id="GO:0004222">
    <property type="term" value="F:metalloendopeptidase activity"/>
    <property type="evidence" value="ECO:0007669"/>
    <property type="project" value="InterPro"/>
</dbReference>
<evidence type="ECO:0000256" key="8">
    <source>
        <dbReference type="ARBA" id="ARBA00022837"/>
    </source>
</evidence>
<dbReference type="GeneID" id="76213617"/>
<dbReference type="InterPro" id="IPR001818">
    <property type="entry name" value="Pept_M10_metallopeptidase"/>
</dbReference>
<dbReference type="InterPro" id="IPR034033">
    <property type="entry name" value="Serralysin-like"/>
</dbReference>
<evidence type="ECO:0000256" key="1">
    <source>
        <dbReference type="ARBA" id="ARBA00004613"/>
    </source>
</evidence>
<dbReference type="Gene3D" id="3.40.390.10">
    <property type="entry name" value="Collagenase (Catalytic Domain)"/>
    <property type="match status" value="1"/>
</dbReference>
<dbReference type="SUPFAM" id="SSF55486">
    <property type="entry name" value="Metalloproteases ('zincins'), catalytic domain"/>
    <property type="match status" value="1"/>
</dbReference>
<evidence type="ECO:0000256" key="2">
    <source>
        <dbReference type="ARBA" id="ARBA00009490"/>
    </source>
</evidence>
<protein>
    <submittedName>
        <fullName evidence="10">Ca2+-binding protein, RTX toxin-related</fullName>
    </submittedName>
</protein>
<gene>
    <name evidence="10" type="ORF">SAMN05216476_3519</name>
</gene>
<dbReference type="GO" id="GO:0031012">
    <property type="term" value="C:extracellular matrix"/>
    <property type="evidence" value="ECO:0007669"/>
    <property type="project" value="InterPro"/>
</dbReference>
<dbReference type="PANTHER" id="PTHR38340:SF1">
    <property type="entry name" value="S-LAYER PROTEIN"/>
    <property type="match status" value="1"/>
</dbReference>
<dbReference type="InterPro" id="IPR001343">
    <property type="entry name" value="Hemolysn_Ca-bd"/>
</dbReference>
<evidence type="ECO:0000313" key="11">
    <source>
        <dbReference type="Proteomes" id="UP000183772"/>
    </source>
</evidence>
<accession>A0AAX2DE27</accession>
<keyword evidence="6" id="KW-0378">Hydrolase</keyword>
<keyword evidence="3" id="KW-0964">Secreted</keyword>
<evidence type="ECO:0000313" key="10">
    <source>
        <dbReference type="EMBL" id="SDU60045.1"/>
    </source>
</evidence>
<name>A0AAX2DE27_9PSED</name>
<dbReference type="Proteomes" id="UP000183772">
    <property type="component" value="Chromosome I"/>
</dbReference>
<comment type="similarity">
    <text evidence="2">Belongs to the peptidase M10B family.</text>
</comment>
<dbReference type="Pfam" id="PF00413">
    <property type="entry name" value="Peptidase_M10"/>
    <property type="match status" value="1"/>
</dbReference>
<evidence type="ECO:0000256" key="7">
    <source>
        <dbReference type="ARBA" id="ARBA00022833"/>
    </source>
</evidence>
<dbReference type="InterPro" id="IPR050557">
    <property type="entry name" value="RTX_toxin/Mannuronan_C5-epim"/>
</dbReference>
<comment type="subcellular location">
    <subcellularLocation>
        <location evidence="1">Secreted</location>
    </subcellularLocation>
</comment>
<dbReference type="EMBL" id="LT629790">
    <property type="protein sequence ID" value="SDU60045.1"/>
    <property type="molecule type" value="Genomic_DNA"/>
</dbReference>
<dbReference type="InterPro" id="IPR006026">
    <property type="entry name" value="Peptidase_Metallo"/>
</dbReference>
<feature type="domain" description="Peptidase metallopeptidase" evidence="9">
    <location>
        <begin position="37"/>
        <end position="197"/>
    </location>
</feature>
<dbReference type="InterPro" id="IPR011049">
    <property type="entry name" value="Serralysin-like_metalloprot_C"/>
</dbReference>
<dbReference type="Pfam" id="PF00353">
    <property type="entry name" value="HemolysinCabind"/>
    <property type="match status" value="15"/>
</dbReference>
<dbReference type="GO" id="GO:0005509">
    <property type="term" value="F:calcium ion binding"/>
    <property type="evidence" value="ECO:0007669"/>
    <property type="project" value="InterPro"/>
</dbReference>
<dbReference type="SUPFAM" id="SSF51120">
    <property type="entry name" value="beta-Roll"/>
    <property type="match status" value="10"/>
</dbReference>
<dbReference type="InterPro" id="IPR018511">
    <property type="entry name" value="Hemolysin-typ_Ca-bd_CS"/>
</dbReference>
<dbReference type="PRINTS" id="PR00313">
    <property type="entry name" value="CABNDNGRPT"/>
</dbReference>
<dbReference type="PROSITE" id="PS00330">
    <property type="entry name" value="HEMOLYSIN_CALCIUM"/>
    <property type="match status" value="5"/>
</dbReference>